<feature type="domain" description="Tetrapyrrole biosynthesis uroporphyrinogen III synthase" evidence="1">
    <location>
        <begin position="30"/>
        <end position="210"/>
    </location>
</feature>
<dbReference type="RefSeq" id="WP_115091923.1">
    <property type="nucleotide sequence ID" value="NZ_CP068107.1"/>
</dbReference>
<evidence type="ECO:0000259" key="1">
    <source>
        <dbReference type="Pfam" id="PF02602"/>
    </source>
</evidence>
<name>A0A378U372_MYROD</name>
<dbReference type="InterPro" id="IPR039793">
    <property type="entry name" value="UROS/Hem4"/>
</dbReference>
<evidence type="ECO:0000313" key="3">
    <source>
        <dbReference type="Proteomes" id="UP000255024"/>
    </source>
</evidence>
<dbReference type="GO" id="GO:0004852">
    <property type="term" value="F:uroporphyrinogen-III synthase activity"/>
    <property type="evidence" value="ECO:0007669"/>
    <property type="project" value="InterPro"/>
</dbReference>
<sequence>MPTVLSTRLLSDAHRQLLQTADVRWMEEDFIAIIPQEFAVETVRDIVVFTSQNAVKSVLTNTKAAVLKTKPAICVGVKTKALLEQEGWEVLAWTHYAKELTAVIERDFKNKSFSFCCGNIRREVLPTFFRQHNLVFDEYEAYQTVKQPHQIQQKIDGICFYSPSGIESFLQNNSITTEVCFCIGDTTADALREITTQVVVASQPTIEATLAACLAYYK</sequence>
<protein>
    <submittedName>
        <fullName evidence="2">Uroporphyrinogen-III synthase</fullName>
    </submittedName>
</protein>
<dbReference type="EMBL" id="UGQL01000002">
    <property type="protein sequence ID" value="STZ69104.1"/>
    <property type="molecule type" value="Genomic_DNA"/>
</dbReference>
<dbReference type="Proteomes" id="UP000255024">
    <property type="component" value="Unassembled WGS sequence"/>
</dbReference>
<dbReference type="GO" id="GO:0006780">
    <property type="term" value="P:uroporphyrinogen III biosynthetic process"/>
    <property type="evidence" value="ECO:0007669"/>
    <property type="project" value="InterPro"/>
</dbReference>
<dbReference type="InterPro" id="IPR036108">
    <property type="entry name" value="4pyrrol_syn_uPrphyn_synt_sf"/>
</dbReference>
<dbReference type="InterPro" id="IPR003754">
    <property type="entry name" value="4pyrrol_synth_uPrphyn_synth"/>
</dbReference>
<dbReference type="Gene3D" id="3.40.50.10090">
    <property type="match status" value="2"/>
</dbReference>
<keyword evidence="3" id="KW-1185">Reference proteome</keyword>
<dbReference type="GO" id="GO:0005829">
    <property type="term" value="C:cytosol"/>
    <property type="evidence" value="ECO:0007669"/>
    <property type="project" value="TreeGrafter"/>
</dbReference>
<evidence type="ECO:0000313" key="2">
    <source>
        <dbReference type="EMBL" id="STZ69104.1"/>
    </source>
</evidence>
<dbReference type="PANTHER" id="PTHR12390">
    <property type="entry name" value="UROPORPHYRINOGEN III SYNTHASE"/>
    <property type="match status" value="1"/>
</dbReference>
<gene>
    <name evidence="2" type="ORF">NCTC11179_02599</name>
</gene>
<dbReference type="CDD" id="cd06578">
    <property type="entry name" value="HemD"/>
    <property type="match status" value="1"/>
</dbReference>
<dbReference type="SUPFAM" id="SSF69618">
    <property type="entry name" value="HemD-like"/>
    <property type="match status" value="1"/>
</dbReference>
<dbReference type="PANTHER" id="PTHR12390:SF0">
    <property type="entry name" value="UROPORPHYRINOGEN-III SYNTHASE"/>
    <property type="match status" value="1"/>
</dbReference>
<proteinExistence type="predicted"/>
<dbReference type="AlphaFoldDB" id="A0A378U372"/>
<organism evidence="2 3">
    <name type="scientific">Myroides odoratus</name>
    <name type="common">Flavobacterium odoratum</name>
    <dbReference type="NCBI Taxonomy" id="256"/>
    <lineage>
        <taxon>Bacteria</taxon>
        <taxon>Pseudomonadati</taxon>
        <taxon>Bacteroidota</taxon>
        <taxon>Flavobacteriia</taxon>
        <taxon>Flavobacteriales</taxon>
        <taxon>Flavobacteriaceae</taxon>
        <taxon>Myroides</taxon>
    </lineage>
</organism>
<dbReference type="Pfam" id="PF02602">
    <property type="entry name" value="HEM4"/>
    <property type="match status" value="1"/>
</dbReference>
<reference evidence="2 3" key="1">
    <citation type="submission" date="2018-06" db="EMBL/GenBank/DDBJ databases">
        <authorList>
            <consortium name="Pathogen Informatics"/>
            <person name="Doyle S."/>
        </authorList>
    </citation>
    <scope>NUCLEOTIDE SEQUENCE [LARGE SCALE GENOMIC DNA]</scope>
    <source>
        <strain evidence="2 3">NCTC11179</strain>
    </source>
</reference>
<accession>A0A378U372</accession>